<comment type="function">
    <text evidence="1 6">Catalyzes the insertion of molybdate into adenylated molybdopterin with the concomitant release of AMP.</text>
</comment>
<proteinExistence type="inferred from homology"/>
<dbReference type="PROSITE" id="PS01079">
    <property type="entry name" value="MOCF_BIOSYNTHESIS_2"/>
    <property type="match status" value="1"/>
</dbReference>
<dbReference type="InterPro" id="IPR036135">
    <property type="entry name" value="MoeA_linker/N_sf"/>
</dbReference>
<dbReference type="InterPro" id="IPR005110">
    <property type="entry name" value="MoeA_linker/N"/>
</dbReference>
<dbReference type="CDD" id="cd00887">
    <property type="entry name" value="MoeA"/>
    <property type="match status" value="1"/>
</dbReference>
<dbReference type="InterPro" id="IPR001453">
    <property type="entry name" value="MoaB/Mog_dom"/>
</dbReference>
<evidence type="ECO:0000256" key="4">
    <source>
        <dbReference type="ARBA" id="ARBA00023150"/>
    </source>
</evidence>
<dbReference type="SUPFAM" id="SSF63867">
    <property type="entry name" value="MoeA C-terminal domain-like"/>
    <property type="match status" value="1"/>
</dbReference>
<keyword evidence="4 6" id="KW-0501">Molybdenum cofactor biosynthesis</keyword>
<dbReference type="NCBIfam" id="TIGR00177">
    <property type="entry name" value="molyb_syn"/>
    <property type="match status" value="1"/>
</dbReference>
<dbReference type="SMART" id="SM00852">
    <property type="entry name" value="MoCF_biosynth"/>
    <property type="match status" value="1"/>
</dbReference>
<evidence type="ECO:0000313" key="8">
    <source>
        <dbReference type="EMBL" id="MDR5653153.1"/>
    </source>
</evidence>
<dbReference type="Pfam" id="PF00994">
    <property type="entry name" value="MoCF_biosynth"/>
    <property type="match status" value="1"/>
</dbReference>
<accession>A0ABU1F962</accession>
<dbReference type="Gene3D" id="3.90.105.10">
    <property type="entry name" value="Molybdopterin biosynthesis moea protein, domain 2"/>
    <property type="match status" value="1"/>
</dbReference>
<evidence type="ECO:0000259" key="7">
    <source>
        <dbReference type="SMART" id="SM00852"/>
    </source>
</evidence>
<keyword evidence="6" id="KW-0808">Transferase</keyword>
<dbReference type="EC" id="2.10.1.1" evidence="6"/>
<keyword evidence="6" id="KW-0500">Molybdenum</keyword>
<dbReference type="NCBIfam" id="NF045515">
    <property type="entry name" value="Glp_gephyrin"/>
    <property type="match status" value="1"/>
</dbReference>
<dbReference type="InterPro" id="IPR005111">
    <property type="entry name" value="MoeA_C_domain_IV"/>
</dbReference>
<dbReference type="SUPFAM" id="SSF53218">
    <property type="entry name" value="Molybdenum cofactor biosynthesis proteins"/>
    <property type="match status" value="1"/>
</dbReference>
<dbReference type="RefSeq" id="WP_310457395.1">
    <property type="nucleotide sequence ID" value="NZ_JAVKPH010000011.1"/>
</dbReference>
<dbReference type="Proteomes" id="UP001247754">
    <property type="component" value="Unassembled WGS sequence"/>
</dbReference>
<keyword evidence="9" id="KW-1185">Reference proteome</keyword>
<dbReference type="InterPro" id="IPR036425">
    <property type="entry name" value="MoaB/Mog-like_dom_sf"/>
</dbReference>
<dbReference type="PANTHER" id="PTHR10192:SF5">
    <property type="entry name" value="GEPHYRIN"/>
    <property type="match status" value="1"/>
</dbReference>
<keyword evidence="6" id="KW-0460">Magnesium</keyword>
<evidence type="ECO:0000256" key="5">
    <source>
        <dbReference type="ARBA" id="ARBA00047317"/>
    </source>
</evidence>
<protein>
    <recommendedName>
        <fullName evidence="6">Molybdopterin molybdenumtransferase</fullName>
        <ecNumber evidence="6">2.10.1.1</ecNumber>
    </recommendedName>
</protein>
<dbReference type="Gene3D" id="3.40.980.10">
    <property type="entry name" value="MoaB/Mog-like domain"/>
    <property type="match status" value="1"/>
</dbReference>
<comment type="catalytic activity">
    <reaction evidence="5">
        <text>adenylyl-molybdopterin + molybdate = Mo-molybdopterin + AMP + H(+)</text>
        <dbReference type="Rhea" id="RHEA:35047"/>
        <dbReference type="ChEBI" id="CHEBI:15378"/>
        <dbReference type="ChEBI" id="CHEBI:36264"/>
        <dbReference type="ChEBI" id="CHEBI:62727"/>
        <dbReference type="ChEBI" id="CHEBI:71302"/>
        <dbReference type="ChEBI" id="CHEBI:456215"/>
        <dbReference type="EC" id="2.10.1.1"/>
    </reaction>
</comment>
<reference evidence="8 9" key="1">
    <citation type="submission" date="2023-09" db="EMBL/GenBank/DDBJ databases">
        <title>Xinfangfangia sedmenti sp. nov., isolated the sedment.</title>
        <authorList>
            <person name="Xu L."/>
        </authorList>
    </citation>
    <scope>NUCLEOTIDE SEQUENCE [LARGE SCALE GENOMIC DNA]</scope>
    <source>
        <strain evidence="8 9">LG-4</strain>
    </source>
</reference>
<sequence>MTIMLAGRPDPVMCGCDGAADALIPVDEALRRGLALATPVAELETLPLSRAHGRVLARALRSRSPLPRFDNSAMDGYALRLADLAGPGPWRLPLAGRIAAGDAGPPSWPRGSALRILTGAAVPPGCDAVAMQEEAVAAEGAVTFRRRPVAGENIRRAGEDLPAGAPLLPGGRVIDPRAAAVLAAAGMGEVRVRRRVRVALFSTGSELREPGERLAPGQIWNANRHHLTGALALPWVDLLDMGVVPDDPAALLSALERAAYGADLVVTTGGISVGEEDHMPAVLARIGAGIHVMRLAMKPGKPLTIGQIGGAVYVGLPGNPVSAFVTWHVIGARIAEALAGIAGGGLRKTLVRAGFARDRVPGRCEFVPARLMGLDGTGIEVVESLAGSVSHRVALLAGADGLVLIPADCDHVGRGDLLEFIPF</sequence>
<name>A0ABU1F962_9RHOB</name>
<comment type="pathway">
    <text evidence="2 6">Cofactor biosynthesis; molybdopterin biosynthesis.</text>
</comment>
<gene>
    <name evidence="8" type="ORF">RGD00_11085</name>
</gene>
<dbReference type="SUPFAM" id="SSF63882">
    <property type="entry name" value="MoeA N-terminal region -like"/>
    <property type="match status" value="1"/>
</dbReference>
<evidence type="ECO:0000256" key="2">
    <source>
        <dbReference type="ARBA" id="ARBA00005046"/>
    </source>
</evidence>
<organism evidence="8 9">
    <name type="scientific">Ruixingdingia sedimenti</name>
    <dbReference type="NCBI Taxonomy" id="3073604"/>
    <lineage>
        <taxon>Bacteria</taxon>
        <taxon>Pseudomonadati</taxon>
        <taxon>Pseudomonadota</taxon>
        <taxon>Alphaproteobacteria</taxon>
        <taxon>Rhodobacterales</taxon>
        <taxon>Paracoccaceae</taxon>
        <taxon>Ruixingdingia</taxon>
    </lineage>
</organism>
<comment type="caution">
    <text evidence="8">The sequence shown here is derived from an EMBL/GenBank/DDBJ whole genome shotgun (WGS) entry which is preliminary data.</text>
</comment>
<dbReference type="Gene3D" id="2.40.340.10">
    <property type="entry name" value="MoeA, C-terminal, domain IV"/>
    <property type="match status" value="1"/>
</dbReference>
<dbReference type="InterPro" id="IPR038987">
    <property type="entry name" value="MoeA-like"/>
</dbReference>
<comment type="similarity">
    <text evidence="3 6">Belongs to the MoeA family.</text>
</comment>
<comment type="cofactor">
    <cofactor evidence="6">
        <name>Mg(2+)</name>
        <dbReference type="ChEBI" id="CHEBI:18420"/>
    </cofactor>
</comment>
<evidence type="ECO:0000256" key="1">
    <source>
        <dbReference type="ARBA" id="ARBA00002901"/>
    </source>
</evidence>
<dbReference type="Gene3D" id="2.170.190.11">
    <property type="entry name" value="Molybdopterin biosynthesis moea protein, domain 3"/>
    <property type="match status" value="1"/>
</dbReference>
<dbReference type="InterPro" id="IPR036688">
    <property type="entry name" value="MoeA_C_domain_IV_sf"/>
</dbReference>
<evidence type="ECO:0000256" key="3">
    <source>
        <dbReference type="ARBA" id="ARBA00010763"/>
    </source>
</evidence>
<evidence type="ECO:0000313" key="9">
    <source>
        <dbReference type="Proteomes" id="UP001247754"/>
    </source>
</evidence>
<dbReference type="Pfam" id="PF03453">
    <property type="entry name" value="MoeA_N"/>
    <property type="match status" value="1"/>
</dbReference>
<dbReference type="EMBL" id="JAVKPH010000011">
    <property type="protein sequence ID" value="MDR5653153.1"/>
    <property type="molecule type" value="Genomic_DNA"/>
</dbReference>
<keyword evidence="6" id="KW-0479">Metal-binding</keyword>
<dbReference type="InterPro" id="IPR008284">
    <property type="entry name" value="MoCF_biosynth_CS"/>
</dbReference>
<evidence type="ECO:0000256" key="6">
    <source>
        <dbReference type="RuleBase" id="RU365090"/>
    </source>
</evidence>
<feature type="domain" description="MoaB/Mog" evidence="7">
    <location>
        <begin position="199"/>
        <end position="337"/>
    </location>
</feature>
<dbReference type="Pfam" id="PF03454">
    <property type="entry name" value="MoeA_C"/>
    <property type="match status" value="1"/>
</dbReference>
<dbReference type="PANTHER" id="PTHR10192">
    <property type="entry name" value="MOLYBDOPTERIN BIOSYNTHESIS PROTEIN"/>
    <property type="match status" value="1"/>
</dbReference>